<protein>
    <submittedName>
        <fullName evidence="1">Uncharacterized protein</fullName>
    </submittedName>
</protein>
<reference evidence="1" key="1">
    <citation type="submission" date="2020-10" db="EMBL/GenBank/DDBJ databases">
        <authorList>
            <person name="Gilroy R."/>
        </authorList>
    </citation>
    <scope>NUCLEOTIDE SEQUENCE</scope>
    <source>
        <strain evidence="1">G3-3990</strain>
    </source>
</reference>
<evidence type="ECO:0000313" key="1">
    <source>
        <dbReference type="EMBL" id="MBO8460205.1"/>
    </source>
</evidence>
<evidence type="ECO:0000313" key="2">
    <source>
        <dbReference type="Proteomes" id="UP000823641"/>
    </source>
</evidence>
<dbReference type="AlphaFoldDB" id="A0A9D9N4T6"/>
<name>A0A9D9N4T6_9BACT</name>
<proteinExistence type="predicted"/>
<comment type="caution">
    <text evidence="1">The sequence shown here is derived from an EMBL/GenBank/DDBJ whole genome shotgun (WGS) entry which is preliminary data.</text>
</comment>
<reference evidence="1" key="2">
    <citation type="journal article" date="2021" name="PeerJ">
        <title>Extensive microbial diversity within the chicken gut microbiome revealed by metagenomics and culture.</title>
        <authorList>
            <person name="Gilroy R."/>
            <person name="Ravi A."/>
            <person name="Getino M."/>
            <person name="Pursley I."/>
            <person name="Horton D.L."/>
            <person name="Alikhan N.F."/>
            <person name="Baker D."/>
            <person name="Gharbi K."/>
            <person name="Hall N."/>
            <person name="Watson M."/>
            <person name="Adriaenssens E.M."/>
            <person name="Foster-Nyarko E."/>
            <person name="Jarju S."/>
            <person name="Secka A."/>
            <person name="Antonio M."/>
            <person name="Oren A."/>
            <person name="Chaudhuri R.R."/>
            <person name="La Ragione R."/>
            <person name="Hildebrand F."/>
            <person name="Pallen M.J."/>
        </authorList>
    </citation>
    <scope>NUCLEOTIDE SEQUENCE</scope>
    <source>
        <strain evidence="1">G3-3990</strain>
    </source>
</reference>
<dbReference type="EMBL" id="JADIMG010000073">
    <property type="protein sequence ID" value="MBO8460205.1"/>
    <property type="molecule type" value="Genomic_DNA"/>
</dbReference>
<accession>A0A9D9N4T6</accession>
<gene>
    <name evidence="1" type="ORF">IAA73_07740</name>
</gene>
<organism evidence="1 2">
    <name type="scientific">Candidatus Gallipaludibacter merdavium</name>
    <dbReference type="NCBI Taxonomy" id="2840839"/>
    <lineage>
        <taxon>Bacteria</taxon>
        <taxon>Pseudomonadati</taxon>
        <taxon>Bacteroidota</taxon>
        <taxon>Bacteroidia</taxon>
        <taxon>Bacteroidales</taxon>
        <taxon>Candidatus Gallipaludibacter</taxon>
    </lineage>
</organism>
<dbReference type="Proteomes" id="UP000823641">
    <property type="component" value="Unassembled WGS sequence"/>
</dbReference>
<sequence>MKRNFLYIILLFLMVVCAESVYAAYSHELEMEQLNFSMADELFGPRVSVKNQARRPSSQLKWSVQTNRATVASKKEKYAYKSIGAGMSTGGQIVASSGRVNESVYLAQRPEMGTWDLEEFSMSEMMFRASPPPGGGHGTGELVPLDDEIPILLLLLLGYCLWRRNKL</sequence>